<evidence type="ECO:0000256" key="1">
    <source>
        <dbReference type="SAM" id="MobiDB-lite"/>
    </source>
</evidence>
<feature type="region of interest" description="Disordered" evidence="1">
    <location>
        <begin position="43"/>
        <end position="76"/>
    </location>
</feature>
<protein>
    <recommendedName>
        <fullName evidence="3">U1-type domain-containing protein</fullName>
    </recommendedName>
</protein>
<proteinExistence type="predicted"/>
<dbReference type="AlphaFoldDB" id="A0A1X7THB0"/>
<name>A0A1X7THB0_AMPQE</name>
<dbReference type="InParanoid" id="A0A1X7THB0"/>
<sequence length="107" mass="11712">NQPVNTFKGEHLTDSNNKLFCAGCRKELSVKCSVVRIHINSSKHKSGKEQLSKKGQTEMDISHALQSSDEAANVKGETLPEEQRVYQVKVVTCYVLCSSANTGRSSG</sequence>
<evidence type="ECO:0000313" key="2">
    <source>
        <dbReference type="EnsemblMetazoa" id="Aqu2.1.14111_001"/>
    </source>
</evidence>
<feature type="compositionally biased region" description="Basic and acidic residues" evidence="1">
    <location>
        <begin position="47"/>
        <end position="61"/>
    </location>
</feature>
<reference evidence="2" key="1">
    <citation type="submission" date="2017-05" db="UniProtKB">
        <authorList>
            <consortium name="EnsemblMetazoa"/>
        </authorList>
    </citation>
    <scope>IDENTIFICATION</scope>
</reference>
<organism evidence="2">
    <name type="scientific">Amphimedon queenslandica</name>
    <name type="common">Sponge</name>
    <dbReference type="NCBI Taxonomy" id="400682"/>
    <lineage>
        <taxon>Eukaryota</taxon>
        <taxon>Metazoa</taxon>
        <taxon>Porifera</taxon>
        <taxon>Demospongiae</taxon>
        <taxon>Heteroscleromorpha</taxon>
        <taxon>Haplosclerida</taxon>
        <taxon>Niphatidae</taxon>
        <taxon>Amphimedon</taxon>
    </lineage>
</organism>
<dbReference type="EnsemblMetazoa" id="Aqu2.1.14111_001">
    <property type="protein sequence ID" value="Aqu2.1.14111_001"/>
    <property type="gene ID" value="Aqu2.1.14111"/>
</dbReference>
<accession>A0A1X7THB0</accession>
<evidence type="ECO:0008006" key="3">
    <source>
        <dbReference type="Google" id="ProtNLM"/>
    </source>
</evidence>